<keyword evidence="4" id="KW-1185">Reference proteome</keyword>
<comment type="caution">
    <text evidence="3">The sequence shown here is derived from an EMBL/GenBank/DDBJ whole genome shotgun (WGS) entry which is preliminary data.</text>
</comment>
<keyword evidence="2" id="KW-0812">Transmembrane</keyword>
<keyword evidence="2" id="KW-0472">Membrane</keyword>
<protein>
    <recommendedName>
        <fullName evidence="5">VCBS repeat-containing protein</fullName>
    </recommendedName>
</protein>
<feature type="region of interest" description="Disordered" evidence="1">
    <location>
        <begin position="285"/>
        <end position="306"/>
    </location>
</feature>
<dbReference type="EMBL" id="JAPPUX010000001">
    <property type="protein sequence ID" value="MCY4725678.1"/>
    <property type="molecule type" value="Genomic_DNA"/>
</dbReference>
<sequence>MSAPDTMSEMEERLRSALAARAEQVQPEHLAPLAPVVDLRPRWQSPWVLLATAAVVLLVLGVVLQGVGRGPRSDDVAPRPDERVELELPSDVGRDWARNDSDRQPRLDLDGDGRDEKVVFRGEPSPEHDGRYRLETTLSSTGEEAYGIAELGTTIATNVLDPIDADGDGDEELVLYVDDVADGGHPLVFDLRDGLLVQAVAEDPGLLLRGEVPVPGGRTPYYEMVRLHDYWIEGGRLWSSRSVNSYATGNMTIARPRSIVLDTWSWRLTDAGLLEAVEEGCLRDSAEQGRTPCEEGATDDLPTDGDVARTTIGPGEGARFEQGYRYGARVEDGAPPVLVVEGDDGRTIRHDLDVDDPRVSTVQPVSVMSDGASFLVTSASDPSYVRVLAQDGDRLRSLEPVGEVELTNDGSTRTWLTSSGGLVTAVAQDDGTWRTWGWLLLRGGRMTGVPTGTVCFDDPADPSTIRRC</sequence>
<evidence type="ECO:0000256" key="1">
    <source>
        <dbReference type="SAM" id="MobiDB-lite"/>
    </source>
</evidence>
<proteinExistence type="predicted"/>
<evidence type="ECO:0000313" key="3">
    <source>
        <dbReference type="EMBL" id="MCY4725678.1"/>
    </source>
</evidence>
<gene>
    <name evidence="3" type="ORF">NYO98_05245</name>
</gene>
<dbReference type="Proteomes" id="UP001074726">
    <property type="component" value="Unassembled WGS sequence"/>
</dbReference>
<feature type="transmembrane region" description="Helical" evidence="2">
    <location>
        <begin position="47"/>
        <end position="64"/>
    </location>
</feature>
<evidence type="ECO:0000313" key="4">
    <source>
        <dbReference type="Proteomes" id="UP001074726"/>
    </source>
</evidence>
<dbReference type="RefSeq" id="WP_268110468.1">
    <property type="nucleotide sequence ID" value="NZ_JAPPUX010000001.1"/>
</dbReference>
<evidence type="ECO:0000256" key="2">
    <source>
        <dbReference type="SAM" id="Phobius"/>
    </source>
</evidence>
<feature type="region of interest" description="Disordered" evidence="1">
    <location>
        <begin position="90"/>
        <end position="131"/>
    </location>
</feature>
<reference evidence="3" key="1">
    <citation type="submission" date="2022-08" db="EMBL/GenBank/DDBJ databases">
        <title>Genome sequencing of Nocardioides sp. STR2.</title>
        <authorList>
            <person name="So Y."/>
        </authorList>
    </citation>
    <scope>NUCLEOTIDE SEQUENCE</scope>
    <source>
        <strain evidence="3">STR2</strain>
    </source>
</reference>
<name>A0ABT4C9M7_9ACTN</name>
<evidence type="ECO:0008006" key="5">
    <source>
        <dbReference type="Google" id="ProtNLM"/>
    </source>
</evidence>
<keyword evidence="2" id="KW-1133">Transmembrane helix</keyword>
<accession>A0ABT4C9M7</accession>
<organism evidence="3 4">
    <name type="scientific">Nocardioides pini</name>
    <dbReference type="NCBI Taxonomy" id="2975053"/>
    <lineage>
        <taxon>Bacteria</taxon>
        <taxon>Bacillati</taxon>
        <taxon>Actinomycetota</taxon>
        <taxon>Actinomycetes</taxon>
        <taxon>Propionibacteriales</taxon>
        <taxon>Nocardioidaceae</taxon>
        <taxon>Nocardioides</taxon>
    </lineage>
</organism>